<gene>
    <name evidence="1" type="ORF">BK816_01380</name>
</gene>
<reference evidence="1 2" key="1">
    <citation type="submission" date="2016-10" db="EMBL/GenBank/DDBJ databases">
        <title>Actinomyces aegypiusis sp. nov., isolated from the Aegypius monachus in Qinghai Tibet Plateau China.</title>
        <authorList>
            <person name="Wang Y."/>
        </authorList>
    </citation>
    <scope>NUCLEOTIDE SEQUENCE [LARGE SCALE GENOMIC DNA]</scope>
    <source>
        <strain evidence="1 2">VUL4_3</strain>
    </source>
</reference>
<proteinExistence type="predicted"/>
<dbReference type="SUPFAM" id="SSF56784">
    <property type="entry name" value="HAD-like"/>
    <property type="match status" value="1"/>
</dbReference>
<dbReference type="KEGG" id="avu:BK816_01380"/>
<dbReference type="InterPro" id="IPR023214">
    <property type="entry name" value="HAD_sf"/>
</dbReference>
<evidence type="ECO:0008006" key="3">
    <source>
        <dbReference type="Google" id="ProtNLM"/>
    </source>
</evidence>
<dbReference type="PROSITE" id="PS01229">
    <property type="entry name" value="COF_2"/>
    <property type="match status" value="1"/>
</dbReference>
<dbReference type="GO" id="GO:0016791">
    <property type="term" value="F:phosphatase activity"/>
    <property type="evidence" value="ECO:0007669"/>
    <property type="project" value="TreeGrafter"/>
</dbReference>
<accession>A0A1D9MM14</accession>
<dbReference type="GO" id="GO:0005829">
    <property type="term" value="C:cytosol"/>
    <property type="evidence" value="ECO:0007669"/>
    <property type="project" value="TreeGrafter"/>
</dbReference>
<dbReference type="STRING" id="1912795.BK816_01380"/>
<dbReference type="NCBIfam" id="TIGR01484">
    <property type="entry name" value="HAD-SF-IIB"/>
    <property type="match status" value="1"/>
</dbReference>
<protein>
    <recommendedName>
        <fullName evidence="3">HAD family hydrolase</fullName>
    </recommendedName>
</protein>
<keyword evidence="2" id="KW-1185">Reference proteome</keyword>
<dbReference type="Pfam" id="PF08282">
    <property type="entry name" value="Hydrolase_3"/>
    <property type="match status" value="2"/>
</dbReference>
<dbReference type="AlphaFoldDB" id="A0A1D9MM14"/>
<dbReference type="EMBL" id="CP017812">
    <property type="protein sequence ID" value="AOZ73411.1"/>
    <property type="molecule type" value="Genomic_DNA"/>
</dbReference>
<evidence type="ECO:0000313" key="1">
    <source>
        <dbReference type="EMBL" id="AOZ73411.1"/>
    </source>
</evidence>
<sequence>MIAMDIDGTALRPDSTVSPRLVALVARLLAEGVSLVLASGRGPFGVLPVQSLLGLLGQPAVCSNGAVVVQSHVPSQQPQVAQGRPWKVLASHVFDPNPVAAALRREMPEVLFAAEIETGEFVVTGSFPAGEITAPKRLLEAGEKLPDRAVRLVARMPGMGVPDFAEHVLNAQLQDVNAFVGWTAWLDVAPAGVNKGTGLTELAQCLGIPDNGTIAFGDGLNDLEMISWAHFGVAMADGPKDLLAAADAHTSSASDDGVAAVLAALAEHYQIP</sequence>
<dbReference type="Proteomes" id="UP000176288">
    <property type="component" value="Chromosome"/>
</dbReference>
<dbReference type="Gene3D" id="3.30.1240.10">
    <property type="match status" value="1"/>
</dbReference>
<dbReference type="Gene3D" id="3.40.50.1000">
    <property type="entry name" value="HAD superfamily/HAD-like"/>
    <property type="match status" value="2"/>
</dbReference>
<organism evidence="1 2">
    <name type="scientific">Boudabousia tangfeifanii</name>
    <dbReference type="NCBI Taxonomy" id="1912795"/>
    <lineage>
        <taxon>Bacteria</taxon>
        <taxon>Bacillati</taxon>
        <taxon>Actinomycetota</taxon>
        <taxon>Actinomycetes</taxon>
        <taxon>Actinomycetales</taxon>
        <taxon>Actinomycetaceae</taxon>
        <taxon>Boudabousia</taxon>
    </lineage>
</organism>
<dbReference type="InterPro" id="IPR036412">
    <property type="entry name" value="HAD-like_sf"/>
</dbReference>
<dbReference type="PANTHER" id="PTHR10000:SF8">
    <property type="entry name" value="HAD SUPERFAMILY HYDROLASE-LIKE, TYPE 3"/>
    <property type="match status" value="1"/>
</dbReference>
<dbReference type="InterPro" id="IPR006379">
    <property type="entry name" value="HAD-SF_hydro_IIB"/>
</dbReference>
<name>A0A1D9MM14_9ACTO</name>
<dbReference type="GO" id="GO:0000287">
    <property type="term" value="F:magnesium ion binding"/>
    <property type="evidence" value="ECO:0007669"/>
    <property type="project" value="TreeGrafter"/>
</dbReference>
<dbReference type="PANTHER" id="PTHR10000">
    <property type="entry name" value="PHOSPHOSERINE PHOSPHATASE"/>
    <property type="match status" value="1"/>
</dbReference>
<evidence type="ECO:0000313" key="2">
    <source>
        <dbReference type="Proteomes" id="UP000176288"/>
    </source>
</evidence>